<dbReference type="Pfam" id="PF01473">
    <property type="entry name" value="Choline_bind_1"/>
    <property type="match status" value="1"/>
</dbReference>
<feature type="compositionally biased region" description="Gly residues" evidence="3">
    <location>
        <begin position="60"/>
        <end position="74"/>
    </location>
</feature>
<protein>
    <recommendedName>
        <fullName evidence="9">Glucan-binding domain-containing protein (YG repeat)</fullName>
    </recommendedName>
</protein>
<dbReference type="EMBL" id="JAAITT010000014">
    <property type="protein sequence ID" value="NSJ49391.1"/>
    <property type="molecule type" value="Genomic_DNA"/>
</dbReference>
<proteinExistence type="predicted"/>
<dbReference type="InterPro" id="IPR018337">
    <property type="entry name" value="Cell_wall/Cho-bd_repeat"/>
</dbReference>
<dbReference type="Pfam" id="PF19127">
    <property type="entry name" value="Choline_bind_3"/>
    <property type="match status" value="1"/>
</dbReference>
<evidence type="ECO:0000313" key="8">
    <source>
        <dbReference type="Proteomes" id="UP001299608"/>
    </source>
</evidence>
<dbReference type="EMBL" id="JAKNGE010000005">
    <property type="protein sequence ID" value="MCG4744756.1"/>
    <property type="molecule type" value="Genomic_DNA"/>
</dbReference>
<name>A0AAW5BKG4_9FIRM</name>
<evidence type="ECO:0000256" key="3">
    <source>
        <dbReference type="SAM" id="MobiDB-lite"/>
    </source>
</evidence>
<keyword evidence="4" id="KW-0732">Signal</keyword>
<comment type="caution">
    <text evidence="5">The sequence shown here is derived from an EMBL/GenBank/DDBJ whole genome shotgun (WGS) entry which is preliminary data.</text>
</comment>
<dbReference type="Proteomes" id="UP001299608">
    <property type="component" value="Unassembled WGS sequence"/>
</dbReference>
<evidence type="ECO:0000313" key="5">
    <source>
        <dbReference type="EMBL" id="MCG4744756.1"/>
    </source>
</evidence>
<reference evidence="6 7" key="1">
    <citation type="journal article" date="2020" name="Cell Host Microbe">
        <title>Functional and Genomic Variation between Human-Derived Isolates of Lachnospiraceae Reveals Inter- and Intra-Species Diversity.</title>
        <authorList>
            <person name="Sorbara M.T."/>
            <person name="Littmann E.R."/>
            <person name="Fontana E."/>
            <person name="Moody T.U."/>
            <person name="Kohout C.E."/>
            <person name="Gjonbalaj M."/>
            <person name="Eaton V."/>
            <person name="Seok R."/>
            <person name="Leiner I.M."/>
            <person name="Pamer E.G."/>
        </authorList>
    </citation>
    <scope>NUCLEOTIDE SEQUENCE [LARGE SCALE GENOMIC DNA]</scope>
    <source>
        <strain evidence="6 7">MSK.1.17</strain>
    </source>
</reference>
<evidence type="ECO:0000256" key="1">
    <source>
        <dbReference type="ARBA" id="ARBA00022737"/>
    </source>
</evidence>
<dbReference type="Proteomes" id="UP000669239">
    <property type="component" value="Unassembled WGS sequence"/>
</dbReference>
<accession>A0AAW5BKG4</accession>
<reference evidence="6" key="2">
    <citation type="submission" date="2020-02" db="EMBL/GenBank/DDBJ databases">
        <authorList>
            <person name="Littmann E."/>
            <person name="Sorbara M."/>
        </authorList>
    </citation>
    <scope>NUCLEOTIDE SEQUENCE</scope>
    <source>
        <strain evidence="6">MSK.1.17</strain>
    </source>
</reference>
<reference evidence="5" key="3">
    <citation type="submission" date="2022-01" db="EMBL/GenBank/DDBJ databases">
        <title>Collection of gut derived symbiotic bacterial strains cultured from healthy donors.</title>
        <authorList>
            <person name="Lin H."/>
            <person name="Kohout C."/>
            <person name="Waligurski E."/>
            <person name="Pamer E.G."/>
        </authorList>
    </citation>
    <scope>NUCLEOTIDE SEQUENCE</scope>
    <source>
        <strain evidence="5">DFI.6.55</strain>
    </source>
</reference>
<feature type="repeat" description="Cell wall-binding" evidence="2">
    <location>
        <begin position="432"/>
        <end position="453"/>
    </location>
</feature>
<feature type="chain" id="PRO_5043789664" description="Glucan-binding domain-containing protein (YG repeat)" evidence="4">
    <location>
        <begin position="31"/>
        <end position="524"/>
    </location>
</feature>
<dbReference type="SUPFAM" id="SSF69360">
    <property type="entry name" value="Cell wall binding repeat"/>
    <property type="match status" value="1"/>
</dbReference>
<feature type="signal peptide" evidence="4">
    <location>
        <begin position="1"/>
        <end position="30"/>
    </location>
</feature>
<dbReference type="RefSeq" id="WP_165641132.1">
    <property type="nucleotide sequence ID" value="NZ_JAAITT010000014.1"/>
</dbReference>
<sequence length="524" mass="57414">MTKRKYREMVAAIILSVCVSMGAAPIDSLAAGGQIMAFGESQDAQNTSGGKDSGKTEGNRGIGEGGTGGSGTEEGGSEEEEGRPSDKEDPDGDENLDNDPDADTNNPPADENPDSNPNDDQEKPEVNLPDDLVEPDLQNPDLQNPDLLNPELILKQDLLVPALYVALPKSNIPELISEDDDGSMIFILNGNGFDIGGYNGEDIIRSSYSGYATRILMADERTPSKLGFDEDMKEEINNLEISLRAEIIPIDGVSYVRLTLYVENTTDDEEIGFSLGIDADTCVGVDDRAKVQSTGDGILMLGRNFGNDGYTDYVNAFVVKDDDESDAPIDRWWYGYYGERTKYIFSGDLPEGDLENLDSGMACSWLDLSLGAGETGQYSVLFGIGDISDYSDVDLSESDYDEGEGAGHDDTEYWSSDGDKWTFSYGNSYSSQWGYLYYNGSYNWYYFDQDGYMVTGWFTAPDGKKFYLNPVSDGNQGAMCTGWNQIDGKWYYFSQEQGSGYGQLLTGTTTPDGYTVNENGEWVQ</sequence>
<evidence type="ECO:0000313" key="6">
    <source>
        <dbReference type="EMBL" id="NSJ49391.1"/>
    </source>
</evidence>
<evidence type="ECO:0008006" key="9">
    <source>
        <dbReference type="Google" id="ProtNLM"/>
    </source>
</evidence>
<evidence type="ECO:0000256" key="2">
    <source>
        <dbReference type="PROSITE-ProRule" id="PRU00591"/>
    </source>
</evidence>
<feature type="region of interest" description="Disordered" evidence="3">
    <location>
        <begin position="41"/>
        <end position="143"/>
    </location>
</feature>
<keyword evidence="7" id="KW-1185">Reference proteome</keyword>
<evidence type="ECO:0000256" key="4">
    <source>
        <dbReference type="SAM" id="SignalP"/>
    </source>
</evidence>
<dbReference type="PROSITE" id="PS51170">
    <property type="entry name" value="CW"/>
    <property type="match status" value="1"/>
</dbReference>
<evidence type="ECO:0000313" key="7">
    <source>
        <dbReference type="Proteomes" id="UP000669239"/>
    </source>
</evidence>
<dbReference type="AlphaFoldDB" id="A0AAW5BKG4"/>
<keyword evidence="1" id="KW-0677">Repeat</keyword>
<feature type="compositionally biased region" description="Acidic residues" evidence="3">
    <location>
        <begin position="88"/>
        <end position="102"/>
    </location>
</feature>
<organism evidence="5 8">
    <name type="scientific">Enterocloster aldenensis</name>
    <dbReference type="NCBI Taxonomy" id="358742"/>
    <lineage>
        <taxon>Bacteria</taxon>
        <taxon>Bacillati</taxon>
        <taxon>Bacillota</taxon>
        <taxon>Clostridia</taxon>
        <taxon>Lachnospirales</taxon>
        <taxon>Lachnospiraceae</taxon>
        <taxon>Enterocloster</taxon>
    </lineage>
</organism>
<gene>
    <name evidence="6" type="ORF">G5B36_11825</name>
    <name evidence="5" type="ORF">L0N08_04970</name>
</gene>
<dbReference type="Gene3D" id="2.10.270.10">
    <property type="entry name" value="Cholin Binding"/>
    <property type="match status" value="1"/>
</dbReference>